<dbReference type="Gene3D" id="3.40.309.10">
    <property type="entry name" value="Aldehyde Dehydrogenase, Chain A, domain 2"/>
    <property type="match status" value="1"/>
</dbReference>
<organism evidence="7 8">
    <name type="scientific">Phakopsora pachyrhizi</name>
    <name type="common">Asian soybean rust disease fungus</name>
    <dbReference type="NCBI Taxonomy" id="170000"/>
    <lineage>
        <taxon>Eukaryota</taxon>
        <taxon>Fungi</taxon>
        <taxon>Dikarya</taxon>
        <taxon>Basidiomycota</taxon>
        <taxon>Pucciniomycotina</taxon>
        <taxon>Pucciniomycetes</taxon>
        <taxon>Pucciniales</taxon>
        <taxon>Phakopsoraceae</taxon>
        <taxon>Phakopsora</taxon>
    </lineage>
</organism>
<dbReference type="CDD" id="cd07103">
    <property type="entry name" value="ALDH_F5_SSADH_GabD"/>
    <property type="match status" value="1"/>
</dbReference>
<keyword evidence="8" id="KW-1185">Reference proteome</keyword>
<keyword evidence="2 4" id="KW-0560">Oxidoreductase</keyword>
<name>A0AAV0AQ00_PHAPC</name>
<dbReference type="GO" id="GO:0005737">
    <property type="term" value="C:cytoplasm"/>
    <property type="evidence" value="ECO:0007669"/>
    <property type="project" value="TreeGrafter"/>
</dbReference>
<feature type="domain" description="Aldehyde dehydrogenase" evidence="6">
    <location>
        <begin position="71"/>
        <end position="417"/>
    </location>
</feature>
<dbReference type="GO" id="GO:0004777">
    <property type="term" value="F:succinate-semialdehyde dehydrogenase (NAD+) activity"/>
    <property type="evidence" value="ECO:0007669"/>
    <property type="project" value="TreeGrafter"/>
</dbReference>
<comment type="caution">
    <text evidence="7">The sequence shown here is derived from an EMBL/GenBank/DDBJ whole genome shotgun (WGS) entry which is preliminary data.</text>
</comment>
<dbReference type="InterPro" id="IPR016161">
    <property type="entry name" value="Ald_DH/histidinol_DH"/>
</dbReference>
<comment type="similarity">
    <text evidence="1 4">Belongs to the aldehyde dehydrogenase family.</text>
</comment>
<dbReference type="InterPro" id="IPR016163">
    <property type="entry name" value="Ald_DH_C"/>
</dbReference>
<dbReference type="InterPro" id="IPR016162">
    <property type="entry name" value="Ald_DH_N"/>
</dbReference>
<feature type="compositionally biased region" description="Basic and acidic residues" evidence="5">
    <location>
        <begin position="427"/>
        <end position="436"/>
    </location>
</feature>
<dbReference type="InterPro" id="IPR015590">
    <property type="entry name" value="Aldehyde_DH_dom"/>
</dbReference>
<dbReference type="SUPFAM" id="SSF53720">
    <property type="entry name" value="ALDH-like"/>
    <property type="match status" value="1"/>
</dbReference>
<feature type="active site" evidence="3">
    <location>
        <position position="309"/>
    </location>
</feature>
<proteinExistence type="inferred from homology"/>
<dbReference type="Proteomes" id="UP001153365">
    <property type="component" value="Unassembled WGS sequence"/>
</dbReference>
<evidence type="ECO:0000256" key="2">
    <source>
        <dbReference type="ARBA" id="ARBA00023002"/>
    </source>
</evidence>
<dbReference type="EMBL" id="CALTRL010001155">
    <property type="protein sequence ID" value="CAH7671252.1"/>
    <property type="molecule type" value="Genomic_DNA"/>
</dbReference>
<sequence length="572" mass="62370">MMMMMMMMRRSIERFQRRSFDRSNQQVLRITNNSISHSHLPYSSSTSSDLLPSILEDRDLFRQKAYVNGEWIESNSSKRFSVKNPATGEEIGTCSDLNLSDLSEAIDRAHEAFCNYKNKTPNQISQLLNSFDVLMKSKQKDLTRLIVAENGKSFKDAEAEVIYASSFLNWFSAEALRSYGDIIPSSTIGVKHLVIRQPIGPVAALCPWNFPAAMITRKIAPALAAGCSVIIKAPAETPFTALAIAELSHRAGFPPGVVNVITTESSTFEIGKELCENDLIKKLSFTGSTAVGKILMKQSSSSLKKLSLELGGNAPFIVFDDADIDEAVNGAIACKFRGSGQTCVSANRFFVHSSVYAEFASKLTKKVSELKVGSGFEEGVRVGPLISQKSLDKVIDHVERAKARGAEVLIGGKRFKPSSSTARTKRQANEGDKKSLEGTINGSEGVEADGGRFDGYFYEPTVLSDVPIGAIDQEETFGPVVALYKFETEQEVLKLSNDTGVGLAGYFYSKDLSRIFRVSEKLEVGMVGTNTGIVSNASTPFGGIKHSGFGREGGKYGIQEFQYLKYIALGGL</sequence>
<feature type="domain" description="Aldehyde dehydrogenase" evidence="6">
    <location>
        <begin position="424"/>
        <end position="566"/>
    </location>
</feature>
<dbReference type="PROSITE" id="PS00687">
    <property type="entry name" value="ALDEHYDE_DEHYDR_GLU"/>
    <property type="match status" value="1"/>
</dbReference>
<dbReference type="Pfam" id="PF00171">
    <property type="entry name" value="Aldedh"/>
    <property type="match status" value="2"/>
</dbReference>
<dbReference type="PANTHER" id="PTHR43353:SF10">
    <property type="entry name" value="SUCCINATE-SEMIALDEHYDE DEHYDROGENASE (NADP+)"/>
    <property type="match status" value="1"/>
</dbReference>
<evidence type="ECO:0000313" key="7">
    <source>
        <dbReference type="EMBL" id="CAH7671252.1"/>
    </source>
</evidence>
<dbReference type="Gene3D" id="3.40.605.10">
    <property type="entry name" value="Aldehyde Dehydrogenase, Chain A, domain 1"/>
    <property type="match status" value="1"/>
</dbReference>
<protein>
    <submittedName>
        <fullName evidence="7">Succinate-semialdehyde dehydrogenase</fullName>
    </submittedName>
</protein>
<evidence type="ECO:0000256" key="4">
    <source>
        <dbReference type="RuleBase" id="RU003345"/>
    </source>
</evidence>
<reference evidence="7" key="1">
    <citation type="submission" date="2022-06" db="EMBL/GenBank/DDBJ databases">
        <authorList>
            <consortium name="SYNGENTA / RWTH Aachen University"/>
        </authorList>
    </citation>
    <scope>NUCLEOTIDE SEQUENCE</scope>
</reference>
<dbReference type="FunFam" id="3.40.605.10:FF:000005">
    <property type="entry name" value="Succinate-semialdehyde dehydrogenase I"/>
    <property type="match status" value="1"/>
</dbReference>
<evidence type="ECO:0000259" key="6">
    <source>
        <dbReference type="Pfam" id="PF00171"/>
    </source>
</evidence>
<evidence type="ECO:0000256" key="1">
    <source>
        <dbReference type="ARBA" id="ARBA00009986"/>
    </source>
</evidence>
<gene>
    <name evidence="7" type="ORF">PPACK8108_LOCUS6017</name>
</gene>
<dbReference type="InterPro" id="IPR029510">
    <property type="entry name" value="Ald_DH_CS_GLU"/>
</dbReference>
<feature type="region of interest" description="Disordered" evidence="5">
    <location>
        <begin position="416"/>
        <end position="445"/>
    </location>
</feature>
<accession>A0AAV0AQ00</accession>
<evidence type="ECO:0000256" key="5">
    <source>
        <dbReference type="SAM" id="MobiDB-lite"/>
    </source>
</evidence>
<evidence type="ECO:0000256" key="3">
    <source>
        <dbReference type="PROSITE-ProRule" id="PRU10007"/>
    </source>
</evidence>
<dbReference type="InterPro" id="IPR050740">
    <property type="entry name" value="Aldehyde_DH_Superfamily"/>
</dbReference>
<dbReference type="GO" id="GO:0009450">
    <property type="term" value="P:gamma-aminobutyric acid catabolic process"/>
    <property type="evidence" value="ECO:0007669"/>
    <property type="project" value="TreeGrafter"/>
</dbReference>
<dbReference type="AlphaFoldDB" id="A0AAV0AQ00"/>
<dbReference type="PANTHER" id="PTHR43353">
    <property type="entry name" value="SUCCINATE-SEMIALDEHYDE DEHYDROGENASE, MITOCHONDRIAL"/>
    <property type="match status" value="1"/>
</dbReference>
<evidence type="ECO:0000313" key="8">
    <source>
        <dbReference type="Proteomes" id="UP001153365"/>
    </source>
</evidence>